<proteinExistence type="predicted"/>
<dbReference type="GO" id="GO:0008270">
    <property type="term" value="F:zinc ion binding"/>
    <property type="evidence" value="ECO:0007669"/>
    <property type="project" value="UniProtKB-KW"/>
</dbReference>
<dbReference type="InterPro" id="IPR013083">
    <property type="entry name" value="Znf_RING/FYVE/PHD"/>
</dbReference>
<feature type="compositionally biased region" description="Basic and acidic residues" evidence="10">
    <location>
        <begin position="1"/>
        <end position="14"/>
    </location>
</feature>
<evidence type="ECO:0000256" key="2">
    <source>
        <dbReference type="ARBA" id="ARBA00022679"/>
    </source>
</evidence>
<evidence type="ECO:0000256" key="10">
    <source>
        <dbReference type="SAM" id="MobiDB-lite"/>
    </source>
</evidence>
<keyword evidence="9 11" id="KW-0472">Membrane</keyword>
<accession>A0A6A4W725</accession>
<dbReference type="Gene3D" id="3.30.40.10">
    <property type="entry name" value="Zinc/RING finger domain, C3HC4 (zinc finger)"/>
    <property type="match status" value="1"/>
</dbReference>
<dbReference type="GO" id="GO:0004842">
    <property type="term" value="F:ubiquitin-protein transferase activity"/>
    <property type="evidence" value="ECO:0007669"/>
    <property type="project" value="TreeGrafter"/>
</dbReference>
<evidence type="ECO:0000256" key="1">
    <source>
        <dbReference type="ARBA" id="ARBA00004141"/>
    </source>
</evidence>
<feature type="domain" description="RING-CH-type" evidence="12">
    <location>
        <begin position="314"/>
        <end position="374"/>
    </location>
</feature>
<feature type="compositionally biased region" description="Polar residues" evidence="10">
    <location>
        <begin position="50"/>
        <end position="83"/>
    </location>
</feature>
<organism evidence="13 14">
    <name type="scientific">Amphibalanus amphitrite</name>
    <name type="common">Striped barnacle</name>
    <name type="synonym">Balanus amphitrite</name>
    <dbReference type="NCBI Taxonomy" id="1232801"/>
    <lineage>
        <taxon>Eukaryota</taxon>
        <taxon>Metazoa</taxon>
        <taxon>Ecdysozoa</taxon>
        <taxon>Arthropoda</taxon>
        <taxon>Crustacea</taxon>
        <taxon>Multicrustacea</taxon>
        <taxon>Cirripedia</taxon>
        <taxon>Thoracica</taxon>
        <taxon>Thoracicalcarea</taxon>
        <taxon>Balanomorpha</taxon>
        <taxon>Balanoidea</taxon>
        <taxon>Balanidae</taxon>
        <taxon>Amphibalaninae</taxon>
        <taxon>Amphibalanus</taxon>
    </lineage>
</organism>
<keyword evidence="8 11" id="KW-1133">Transmembrane helix</keyword>
<dbReference type="EMBL" id="VIIS01000970">
    <property type="protein sequence ID" value="KAF0303166.1"/>
    <property type="molecule type" value="Genomic_DNA"/>
</dbReference>
<keyword evidence="3 11" id="KW-0812">Transmembrane</keyword>
<keyword evidence="4" id="KW-0479">Metal-binding</keyword>
<keyword evidence="6" id="KW-0833">Ubl conjugation pathway</keyword>
<feature type="region of interest" description="Disordered" evidence="10">
    <location>
        <begin position="108"/>
        <end position="152"/>
    </location>
</feature>
<protein>
    <submittedName>
        <fullName evidence="13">E3 ubiquitin-protein ligase MARCH3</fullName>
    </submittedName>
</protein>
<comment type="subcellular location">
    <subcellularLocation>
        <location evidence="1">Membrane</location>
        <topology evidence="1">Multi-pass membrane protein</topology>
    </subcellularLocation>
</comment>
<dbReference type="Proteomes" id="UP000440578">
    <property type="component" value="Unassembled WGS sequence"/>
</dbReference>
<evidence type="ECO:0000313" key="14">
    <source>
        <dbReference type="Proteomes" id="UP000440578"/>
    </source>
</evidence>
<dbReference type="SMART" id="SM00744">
    <property type="entry name" value="RINGv"/>
    <property type="match status" value="1"/>
</dbReference>
<dbReference type="Pfam" id="PF12906">
    <property type="entry name" value="RINGv"/>
    <property type="match status" value="1"/>
</dbReference>
<evidence type="ECO:0000256" key="4">
    <source>
        <dbReference type="ARBA" id="ARBA00022723"/>
    </source>
</evidence>
<dbReference type="GO" id="GO:0016020">
    <property type="term" value="C:membrane"/>
    <property type="evidence" value="ECO:0007669"/>
    <property type="project" value="UniProtKB-SubCell"/>
</dbReference>
<evidence type="ECO:0000256" key="3">
    <source>
        <dbReference type="ARBA" id="ARBA00022692"/>
    </source>
</evidence>
<keyword evidence="5" id="KW-0863">Zinc-finger</keyword>
<feature type="region of interest" description="Disordered" evidence="10">
    <location>
        <begin position="1"/>
        <end position="93"/>
    </location>
</feature>
<evidence type="ECO:0000259" key="12">
    <source>
        <dbReference type="PROSITE" id="PS51292"/>
    </source>
</evidence>
<reference evidence="13 14" key="1">
    <citation type="submission" date="2019-07" db="EMBL/GenBank/DDBJ databases">
        <title>Draft genome assembly of a fouling barnacle, Amphibalanus amphitrite (Darwin, 1854): The first reference genome for Thecostraca.</title>
        <authorList>
            <person name="Kim W."/>
        </authorList>
    </citation>
    <scope>NUCLEOTIDE SEQUENCE [LARGE SCALE GENOMIC DNA]</scope>
    <source>
        <strain evidence="13">SNU_AA5</strain>
        <tissue evidence="13">Soma without cirri and trophi</tissue>
    </source>
</reference>
<dbReference type="PANTHER" id="PTHR46065">
    <property type="entry name" value="E3 UBIQUITIN-PROTEIN LIGASE MARCH 2/3 FAMILY MEMBER"/>
    <property type="match status" value="1"/>
</dbReference>
<evidence type="ECO:0000313" key="13">
    <source>
        <dbReference type="EMBL" id="KAF0303166.1"/>
    </source>
</evidence>
<keyword evidence="14" id="KW-1185">Reference proteome</keyword>
<gene>
    <name evidence="13" type="primary">March3</name>
    <name evidence="13" type="ORF">FJT64_024875</name>
</gene>
<dbReference type="InterPro" id="IPR011016">
    <property type="entry name" value="Znf_RING-CH"/>
</dbReference>
<keyword evidence="7" id="KW-0862">Zinc</keyword>
<feature type="compositionally biased region" description="Low complexity" evidence="10">
    <location>
        <begin position="22"/>
        <end position="32"/>
    </location>
</feature>
<feature type="transmembrane region" description="Helical" evidence="11">
    <location>
        <begin position="403"/>
        <end position="428"/>
    </location>
</feature>
<dbReference type="PROSITE" id="PS51292">
    <property type="entry name" value="ZF_RING_CH"/>
    <property type="match status" value="1"/>
</dbReference>
<comment type="caution">
    <text evidence="13">The sequence shown here is derived from an EMBL/GenBank/DDBJ whole genome shotgun (WGS) entry which is preliminary data.</text>
</comment>
<feature type="region of interest" description="Disordered" evidence="10">
    <location>
        <begin position="172"/>
        <end position="233"/>
    </location>
</feature>
<evidence type="ECO:0000256" key="6">
    <source>
        <dbReference type="ARBA" id="ARBA00022786"/>
    </source>
</evidence>
<evidence type="ECO:0000256" key="7">
    <source>
        <dbReference type="ARBA" id="ARBA00022833"/>
    </source>
</evidence>
<dbReference type="OrthoDB" id="273089at2759"/>
<sequence length="500" mass="52720">MESSEPDRDSKTSKNEQLQPLSEVVSSSTSTSMDICPRQSNGNCVVMESSDPSLQQIDGTSGQSAAETLNEVGNASTGTTSHASVPAEIGSHTSAHVEATSLATDLAGTASHASVHPGSTSSLQAGQLEPTADHDPQSPSVGDPSCPPGAVLLSTHPRAVEEGGVCVCLTPDRPSESADRTAPASASLQLESERPGPSGLPPTRPTARTAVDAGAVTGRPPLPPGRAATGERSPCCATSAQACHVLSLPDMRRPRASPEEVSTAAVARERPCPAAAAASSDPTAGQAPVPRPSVSSGIRVALQSVASHTSFASPLSSIGPFCRICHEGESREQLISPCRCAGSVGLVHVSCIEKWLSAANKDSCEICMYKYVTERRPKPLLEWLLNPSNPEDARNLVGDVICFFLLTALAVIAAYLCLMAVCAFAAGASHYLSYKTQWEATGLVVLGLLISSIYCVWLVVTCRYHCRVWQDWRRTHQDVHLLEMKRLSYSTVDLNNNTNF</sequence>
<keyword evidence="2" id="KW-0808">Transferase</keyword>
<name>A0A6A4W725_AMPAM</name>
<dbReference type="GO" id="GO:0016567">
    <property type="term" value="P:protein ubiquitination"/>
    <property type="evidence" value="ECO:0007669"/>
    <property type="project" value="TreeGrafter"/>
</dbReference>
<dbReference type="CDD" id="cd16699">
    <property type="entry name" value="RING_CH-C4HC3_MARCH2-like"/>
    <property type="match status" value="1"/>
</dbReference>
<dbReference type="PANTHER" id="PTHR46065:SF3">
    <property type="entry name" value="FI20425P1"/>
    <property type="match status" value="1"/>
</dbReference>
<feature type="transmembrane region" description="Helical" evidence="11">
    <location>
        <begin position="440"/>
        <end position="460"/>
    </location>
</feature>
<evidence type="ECO:0000256" key="5">
    <source>
        <dbReference type="ARBA" id="ARBA00022771"/>
    </source>
</evidence>
<evidence type="ECO:0000256" key="8">
    <source>
        <dbReference type="ARBA" id="ARBA00022989"/>
    </source>
</evidence>
<dbReference type="SUPFAM" id="SSF57850">
    <property type="entry name" value="RING/U-box"/>
    <property type="match status" value="1"/>
</dbReference>
<dbReference type="AlphaFoldDB" id="A0A6A4W725"/>
<evidence type="ECO:0000256" key="11">
    <source>
        <dbReference type="SAM" id="Phobius"/>
    </source>
</evidence>
<evidence type="ECO:0000256" key="9">
    <source>
        <dbReference type="ARBA" id="ARBA00023136"/>
    </source>
</evidence>